<keyword evidence="3" id="KW-1185">Reference proteome</keyword>
<comment type="caution">
    <text evidence="2">The sequence shown here is derived from an EMBL/GenBank/DDBJ whole genome shotgun (WGS) entry which is preliminary data.</text>
</comment>
<dbReference type="RefSeq" id="WP_378999338.1">
    <property type="nucleotide sequence ID" value="NZ_JBHSMT010000028.1"/>
</dbReference>
<evidence type="ECO:0000256" key="1">
    <source>
        <dbReference type="SAM" id="SignalP"/>
    </source>
</evidence>
<reference evidence="3" key="1">
    <citation type="journal article" date="2019" name="Int. J. Syst. Evol. Microbiol.">
        <title>The Global Catalogue of Microorganisms (GCM) 10K type strain sequencing project: providing services to taxonomists for standard genome sequencing and annotation.</title>
        <authorList>
            <consortium name="The Broad Institute Genomics Platform"/>
            <consortium name="The Broad Institute Genome Sequencing Center for Infectious Disease"/>
            <person name="Wu L."/>
            <person name="Ma J."/>
        </authorList>
    </citation>
    <scope>NUCLEOTIDE SEQUENCE [LARGE SCALE GENOMIC DNA]</scope>
    <source>
        <strain evidence="3">JCM 17066</strain>
    </source>
</reference>
<protein>
    <submittedName>
        <fullName evidence="2">Excinuclease ATPase subunit</fullName>
    </submittedName>
</protein>
<evidence type="ECO:0000313" key="3">
    <source>
        <dbReference type="Proteomes" id="UP001596045"/>
    </source>
</evidence>
<sequence>MRKNVFAAALMLSLGLGVLSSAQARDIKHLFPLADAMKEADASKKLDGSVKFFFAGQDHPAVAETFISDVSNKKTNSRTTDEVACNWAFLSALISFQERAHALGADAVVNIVSYYKKDEMASATEFECHAGAIMVGVALKGDFVKLAK</sequence>
<accession>A0ABW0MC03</accession>
<proteinExistence type="predicted"/>
<name>A0ABW0MC03_9BURK</name>
<dbReference type="Proteomes" id="UP001596045">
    <property type="component" value="Unassembled WGS sequence"/>
</dbReference>
<dbReference type="EMBL" id="JBHSMT010000028">
    <property type="protein sequence ID" value="MFC5475753.1"/>
    <property type="molecule type" value="Genomic_DNA"/>
</dbReference>
<evidence type="ECO:0000313" key="2">
    <source>
        <dbReference type="EMBL" id="MFC5475753.1"/>
    </source>
</evidence>
<feature type="chain" id="PRO_5045338401" evidence="1">
    <location>
        <begin position="25"/>
        <end position="148"/>
    </location>
</feature>
<gene>
    <name evidence="2" type="ORF">ACFPM8_17455</name>
</gene>
<keyword evidence="1" id="KW-0732">Signal</keyword>
<feature type="signal peptide" evidence="1">
    <location>
        <begin position="1"/>
        <end position="24"/>
    </location>
</feature>
<organism evidence="2 3">
    <name type="scientific">Paraherbaspirillum soli</name>
    <dbReference type="NCBI Taxonomy" id="631222"/>
    <lineage>
        <taxon>Bacteria</taxon>
        <taxon>Pseudomonadati</taxon>
        <taxon>Pseudomonadota</taxon>
        <taxon>Betaproteobacteria</taxon>
        <taxon>Burkholderiales</taxon>
        <taxon>Oxalobacteraceae</taxon>
        <taxon>Paraherbaspirillum</taxon>
    </lineage>
</organism>